<evidence type="ECO:0000313" key="3">
    <source>
        <dbReference type="EMBL" id="TPP67278.1"/>
    </source>
</evidence>
<protein>
    <submittedName>
        <fullName evidence="3">Heat-and acid-stable phosphoprotein</fullName>
    </submittedName>
</protein>
<feature type="compositionally biased region" description="Basic and acidic residues" evidence="1">
    <location>
        <begin position="88"/>
        <end position="111"/>
    </location>
</feature>
<dbReference type="STRING" id="46835.A0A504ZBN0"/>
<evidence type="ECO:0000313" key="4">
    <source>
        <dbReference type="Proteomes" id="UP000316759"/>
    </source>
</evidence>
<proteinExistence type="predicted"/>
<dbReference type="InterPro" id="IPR039876">
    <property type="entry name" value="HAP28"/>
</dbReference>
<dbReference type="InterPro" id="IPR019380">
    <property type="entry name" value="Casein_kinase_sb_PP28"/>
</dbReference>
<dbReference type="OrthoDB" id="21120at2759"/>
<evidence type="ECO:0000256" key="1">
    <source>
        <dbReference type="SAM" id="MobiDB-lite"/>
    </source>
</evidence>
<feature type="domain" description="Casein kinase substrate phosphoprotein PP28" evidence="2">
    <location>
        <begin position="86"/>
        <end position="143"/>
    </location>
</feature>
<dbReference type="EMBL" id="SUNJ01000865">
    <property type="protein sequence ID" value="TPP67278.1"/>
    <property type="molecule type" value="Genomic_DNA"/>
</dbReference>
<name>A0A504ZBN0_FASGI</name>
<comment type="caution">
    <text evidence="3">The sequence shown here is derived from an EMBL/GenBank/DDBJ whole genome shotgun (WGS) entry which is preliminary data.</text>
</comment>
<dbReference type="PANTHER" id="PTHR22055">
    <property type="entry name" value="28 KDA HEAT- AND ACID-STABLE PHOSPHOPROTEIN PDGF-ASSOCIATED PROTEIN"/>
    <property type="match status" value="1"/>
</dbReference>
<organism evidence="3 4">
    <name type="scientific">Fasciola gigantica</name>
    <name type="common">Giant liver fluke</name>
    <dbReference type="NCBI Taxonomy" id="46835"/>
    <lineage>
        <taxon>Eukaryota</taxon>
        <taxon>Metazoa</taxon>
        <taxon>Spiralia</taxon>
        <taxon>Lophotrochozoa</taxon>
        <taxon>Platyhelminthes</taxon>
        <taxon>Trematoda</taxon>
        <taxon>Digenea</taxon>
        <taxon>Plagiorchiida</taxon>
        <taxon>Echinostomata</taxon>
        <taxon>Echinostomatoidea</taxon>
        <taxon>Fasciolidae</taxon>
        <taxon>Fasciola</taxon>
    </lineage>
</organism>
<sequence>MRYNSIVFLTGRKSHKGRYRTFTAPDEIDRQLGLAKTLDTDEPGSSSKAPAESDSSSESDDTGNGDDGSVRVKGVSHLIEVHNPNQDGPRDGPSRKEAEAAARAVKDPLKLKSELELASDLARLALVRKEREQAALKREQEKQAREAAREAAAQRAQAKLEASRQKGASKPGAKRSETSKKSSKTGSTEKSHAITTSDVHPSAGDKSPKCNT</sequence>
<feature type="compositionally biased region" description="Basic and acidic residues" evidence="1">
    <location>
        <begin position="135"/>
        <end position="149"/>
    </location>
</feature>
<dbReference type="Pfam" id="PF10252">
    <property type="entry name" value="PP28"/>
    <property type="match status" value="1"/>
</dbReference>
<dbReference type="Proteomes" id="UP000316759">
    <property type="component" value="Unassembled WGS sequence"/>
</dbReference>
<feature type="region of interest" description="Disordered" evidence="1">
    <location>
        <begin position="30"/>
        <end position="111"/>
    </location>
</feature>
<feature type="region of interest" description="Disordered" evidence="1">
    <location>
        <begin position="135"/>
        <end position="212"/>
    </location>
</feature>
<dbReference type="AlphaFoldDB" id="A0A504ZBN0"/>
<feature type="compositionally biased region" description="Low complexity" evidence="1">
    <location>
        <begin position="44"/>
        <end position="54"/>
    </location>
</feature>
<feature type="compositionally biased region" description="Acidic residues" evidence="1">
    <location>
        <begin position="55"/>
        <end position="64"/>
    </location>
</feature>
<evidence type="ECO:0000259" key="2">
    <source>
        <dbReference type="Pfam" id="PF10252"/>
    </source>
</evidence>
<gene>
    <name evidence="3" type="ORF">FGIG_05141</name>
</gene>
<keyword evidence="4" id="KW-1185">Reference proteome</keyword>
<reference evidence="3 4" key="1">
    <citation type="submission" date="2019-04" db="EMBL/GenBank/DDBJ databases">
        <title>Annotation for the trematode Fasciola gigantica.</title>
        <authorList>
            <person name="Choi Y.-J."/>
        </authorList>
    </citation>
    <scope>NUCLEOTIDE SEQUENCE [LARGE SCALE GENOMIC DNA]</scope>
    <source>
        <strain evidence="3">Uganda_cow_1</strain>
    </source>
</reference>
<accession>A0A504ZBN0</accession>
<feature type="compositionally biased region" description="Low complexity" evidence="1">
    <location>
        <begin position="150"/>
        <end position="159"/>
    </location>
</feature>